<reference evidence="1 2" key="1">
    <citation type="submission" date="2023-06" db="EMBL/GenBank/DDBJ databases">
        <title>Antibody response to the Sneathia vaginalis cytopathogenic toxin A during pregnancy.</title>
        <authorList>
            <person name="Mccoy Z.T."/>
            <person name="Serrano M.G."/>
            <person name="Spaine K."/>
            <person name="Edwards D.J."/>
            <person name="Buck G.A."/>
            <person name="Jefferson K."/>
        </authorList>
    </citation>
    <scope>NUCLEOTIDE SEQUENCE [LARGE SCALE GENOMIC DNA]</scope>
    <source>
        <strain evidence="1 2">CCUG 42621</strain>
    </source>
</reference>
<comment type="caution">
    <text evidence="1">The sequence shown here is derived from an EMBL/GenBank/DDBJ whole genome shotgun (WGS) entry which is preliminary data.</text>
</comment>
<dbReference type="InterPro" id="IPR050583">
    <property type="entry name" value="Mycobacterial_A85_antigen"/>
</dbReference>
<dbReference type="GO" id="GO:0016787">
    <property type="term" value="F:hydrolase activity"/>
    <property type="evidence" value="ECO:0007669"/>
    <property type="project" value="UniProtKB-KW"/>
</dbReference>
<sequence length="252" mass="29077">MKKIALSFILLSMCVFGYKREDMKVYSKSLNKNIAVTVVLPDTYSKENKYPSIYTLHGYSGDNTNFVTKTPIGQLADKYNVVFISPDGGYDSWYIKYNTFISKELPSIIESKYSIYSEKEKRAITGLSMGGFGALYIGINNQDVFGNIGSMSGGVNVEEYKFNWNILKNINKNFEEYNIKAISHKLIGTKSNIIFDCGYNDFFIKPNRDLHNKLLDLNISHTYSERKGEHNWNYWKDSIIYQTVFFVNNFNK</sequence>
<gene>
    <name evidence="1" type="ORF">QQA45_03015</name>
</gene>
<dbReference type="PANTHER" id="PTHR48098:SF1">
    <property type="entry name" value="DIACYLGLYCEROL ACYLTRANSFERASE_MYCOLYLTRANSFERASE AG85A"/>
    <property type="match status" value="1"/>
</dbReference>
<evidence type="ECO:0000313" key="2">
    <source>
        <dbReference type="Proteomes" id="UP001225134"/>
    </source>
</evidence>
<name>A0ABT7HLC6_9FUSO</name>
<organism evidence="1 2">
    <name type="scientific">Sneathia sanguinegens</name>
    <dbReference type="NCBI Taxonomy" id="40543"/>
    <lineage>
        <taxon>Bacteria</taxon>
        <taxon>Fusobacteriati</taxon>
        <taxon>Fusobacteriota</taxon>
        <taxon>Fusobacteriia</taxon>
        <taxon>Fusobacteriales</taxon>
        <taxon>Leptotrichiaceae</taxon>
        <taxon>Sneathia</taxon>
    </lineage>
</organism>
<dbReference type="InterPro" id="IPR000801">
    <property type="entry name" value="Esterase-like"/>
</dbReference>
<accession>A0ABT7HLC6</accession>
<keyword evidence="1" id="KW-0378">Hydrolase</keyword>
<dbReference type="Pfam" id="PF00756">
    <property type="entry name" value="Esterase"/>
    <property type="match status" value="1"/>
</dbReference>
<evidence type="ECO:0000313" key="1">
    <source>
        <dbReference type="EMBL" id="MDK9580485.1"/>
    </source>
</evidence>
<dbReference type="PANTHER" id="PTHR48098">
    <property type="entry name" value="ENTEROCHELIN ESTERASE-RELATED"/>
    <property type="match status" value="1"/>
</dbReference>
<protein>
    <submittedName>
        <fullName evidence="1">Alpha/beta hydrolase family protein</fullName>
    </submittedName>
</protein>
<dbReference type="InterPro" id="IPR029058">
    <property type="entry name" value="AB_hydrolase_fold"/>
</dbReference>
<proteinExistence type="predicted"/>
<dbReference type="Gene3D" id="3.40.50.1820">
    <property type="entry name" value="alpha/beta hydrolase"/>
    <property type="match status" value="1"/>
</dbReference>
<keyword evidence="2" id="KW-1185">Reference proteome</keyword>
<dbReference type="EMBL" id="JASSPP010000003">
    <property type="protein sequence ID" value="MDK9580485.1"/>
    <property type="molecule type" value="Genomic_DNA"/>
</dbReference>
<dbReference type="SUPFAM" id="SSF53474">
    <property type="entry name" value="alpha/beta-Hydrolases"/>
    <property type="match status" value="1"/>
</dbReference>
<dbReference type="Proteomes" id="UP001225134">
    <property type="component" value="Unassembled WGS sequence"/>
</dbReference>
<dbReference type="RefSeq" id="WP_277284363.1">
    <property type="nucleotide sequence ID" value="NZ_CAMYCH010000001.1"/>
</dbReference>